<evidence type="ECO:0000259" key="16">
    <source>
        <dbReference type="PROSITE" id="PS50873"/>
    </source>
</evidence>
<dbReference type="GO" id="GO:0005759">
    <property type="term" value="C:mitochondrial matrix"/>
    <property type="evidence" value="ECO:0007669"/>
    <property type="project" value="UniProtKB-SubCell"/>
</dbReference>
<dbReference type="GO" id="GO:0005758">
    <property type="term" value="C:mitochondrial intermembrane space"/>
    <property type="evidence" value="ECO:0007669"/>
    <property type="project" value="UniProtKB-SubCell"/>
</dbReference>
<dbReference type="RefSeq" id="XP_051608952.1">
    <property type="nucleotide sequence ID" value="XM_051752061.1"/>
</dbReference>
<organism evidence="17 18">
    <name type="scientific">Candida theae</name>
    <dbReference type="NCBI Taxonomy" id="1198502"/>
    <lineage>
        <taxon>Eukaryota</taxon>
        <taxon>Fungi</taxon>
        <taxon>Dikarya</taxon>
        <taxon>Ascomycota</taxon>
        <taxon>Saccharomycotina</taxon>
        <taxon>Pichiomycetes</taxon>
        <taxon>Debaryomycetaceae</taxon>
        <taxon>Candida/Lodderomyces clade</taxon>
        <taxon>Candida</taxon>
    </lineage>
</organism>
<dbReference type="Pfam" id="PF00141">
    <property type="entry name" value="peroxidase"/>
    <property type="match status" value="1"/>
</dbReference>
<reference evidence="17 18" key="1">
    <citation type="journal article" date="2022" name="DNA Res.">
        <title>Genome analysis of five recently described species of the CUG-Ser clade uncovers Candida theae as a new hybrid lineage with pathogenic potential in the Candida parapsilosis species complex.</title>
        <authorList>
            <person name="Mixao V."/>
            <person name="Del Olmo V."/>
            <person name="Hegedusova E."/>
            <person name="Saus E."/>
            <person name="Pryszcz L."/>
            <person name="Cillingova A."/>
            <person name="Nosek J."/>
            <person name="Gabaldon T."/>
        </authorList>
    </citation>
    <scope>NUCLEOTIDE SEQUENCE [LARGE SCALE GENOMIC DNA]</scope>
    <source>
        <strain evidence="17 18">CBS 12239</strain>
    </source>
</reference>
<comment type="subunit">
    <text evidence="12">Forms a one-to-one complex with cytochrome c.</text>
</comment>
<evidence type="ECO:0000256" key="3">
    <source>
        <dbReference type="ARBA" id="ARBA00004569"/>
    </source>
</evidence>
<comment type="caution">
    <text evidence="17">The sequence shown here is derived from an EMBL/GenBank/DDBJ whole genome shotgun (WGS) entry which is preliminary data.</text>
</comment>
<evidence type="ECO:0000313" key="18">
    <source>
        <dbReference type="Proteomes" id="UP001204833"/>
    </source>
</evidence>
<dbReference type="GO" id="GO:0000302">
    <property type="term" value="P:response to reactive oxygen species"/>
    <property type="evidence" value="ECO:0007669"/>
    <property type="project" value="TreeGrafter"/>
</dbReference>
<dbReference type="GO" id="GO:0042744">
    <property type="term" value="P:hydrogen peroxide catabolic process"/>
    <property type="evidence" value="ECO:0007669"/>
    <property type="project" value="TreeGrafter"/>
</dbReference>
<evidence type="ECO:0000256" key="9">
    <source>
        <dbReference type="ARBA" id="ARBA00023002"/>
    </source>
</evidence>
<evidence type="ECO:0000256" key="12">
    <source>
        <dbReference type="ARBA" id="ARBA00038574"/>
    </source>
</evidence>
<dbReference type="Gene3D" id="1.10.520.10">
    <property type="match status" value="1"/>
</dbReference>
<dbReference type="InterPro" id="IPR002016">
    <property type="entry name" value="Haem_peroxidase"/>
</dbReference>
<dbReference type="PRINTS" id="PR00458">
    <property type="entry name" value="PEROXIDASE"/>
</dbReference>
<keyword evidence="6" id="KW-0349">Heme</keyword>
<comment type="subcellular location">
    <subcellularLocation>
        <location evidence="3">Mitochondrion intermembrane space</location>
    </subcellularLocation>
    <subcellularLocation>
        <location evidence="2">Mitochondrion matrix</location>
    </subcellularLocation>
</comment>
<evidence type="ECO:0000256" key="5">
    <source>
        <dbReference type="ARBA" id="ARBA00022559"/>
    </source>
</evidence>
<feature type="compositionally biased region" description="Polar residues" evidence="15">
    <location>
        <begin position="1"/>
        <end position="19"/>
    </location>
</feature>
<feature type="domain" description="Plant heme peroxidase family profile" evidence="16">
    <location>
        <begin position="141"/>
        <end position="326"/>
    </location>
</feature>
<dbReference type="EC" id="1.11.1.-" evidence="14"/>
<dbReference type="EMBL" id="JAIHNG010000118">
    <property type="protein sequence ID" value="KAI5958361.1"/>
    <property type="molecule type" value="Genomic_DNA"/>
</dbReference>
<name>A0AAD5BEV1_9ASCO</name>
<keyword evidence="10" id="KW-0408">Iron</keyword>
<dbReference type="AlphaFoldDB" id="A0AAD5BEV1"/>
<evidence type="ECO:0000256" key="13">
    <source>
        <dbReference type="ARBA" id="ARBA00049265"/>
    </source>
</evidence>
<dbReference type="PRINTS" id="PR00459">
    <property type="entry name" value="ASPEROXIDASE"/>
</dbReference>
<dbReference type="InterPro" id="IPR002207">
    <property type="entry name" value="Peroxidase_I"/>
</dbReference>
<keyword evidence="8" id="KW-0809">Transit peptide</keyword>
<evidence type="ECO:0000256" key="15">
    <source>
        <dbReference type="SAM" id="MobiDB-lite"/>
    </source>
</evidence>
<dbReference type="PROSITE" id="PS50873">
    <property type="entry name" value="PEROXIDASE_4"/>
    <property type="match status" value="1"/>
</dbReference>
<evidence type="ECO:0000256" key="8">
    <source>
        <dbReference type="ARBA" id="ARBA00022946"/>
    </source>
</evidence>
<evidence type="ECO:0000256" key="4">
    <source>
        <dbReference type="ARBA" id="ARBA00005997"/>
    </source>
</evidence>
<dbReference type="InterPro" id="IPR010255">
    <property type="entry name" value="Haem_peroxidase_sf"/>
</dbReference>
<comment type="similarity">
    <text evidence="4">Belongs to the peroxidase family. Cytochrome c peroxidase subfamily.</text>
</comment>
<dbReference type="SUPFAM" id="SSF48113">
    <property type="entry name" value="Heme-dependent peroxidases"/>
    <property type="match status" value="1"/>
</dbReference>
<sequence>MSSIASSAVNTPNPTANSSEAKRHNSTTATTDNAAFGAGAGINIKRAKVPEGKTFEDYQRVYNEIATKISQHLDYDHGDGYFGQLVRNAWHASATYAVADNSGGSYYGTMIFEPEEFDFQNKGTAIARSFLSSIQVQNPWLSRGDLWTLAGVAGVQECNGPKIKWRPGRLDDNTGTKAAPAGRIPDGEGDARYVRDFFARMGFNDRETVALIGAHVLGRCHTHISGYDGPWGDDSNNFTNDFFERLMGNWHLKNWEGRKQYEDDETNLYMMLPSDMALKEDSNFFKYVQEYAKDVDLWFKDFAAAYSKLLERGIEFPEDNKPLEFKTLHEQAEST</sequence>
<evidence type="ECO:0000256" key="14">
    <source>
        <dbReference type="RuleBase" id="RU363051"/>
    </source>
</evidence>
<dbReference type="GO" id="GO:0034599">
    <property type="term" value="P:cellular response to oxidative stress"/>
    <property type="evidence" value="ECO:0007669"/>
    <property type="project" value="InterPro"/>
</dbReference>
<dbReference type="InterPro" id="IPR044831">
    <property type="entry name" value="Ccp1-like"/>
</dbReference>
<comment type="function">
    <text evidence="1">Destroys radicals which are normally produced within the cells and which are toxic to biological systems.</text>
</comment>
<feature type="region of interest" description="Disordered" evidence="15">
    <location>
        <begin position="1"/>
        <end position="34"/>
    </location>
</feature>
<keyword evidence="11" id="KW-0496">Mitochondrion</keyword>
<evidence type="ECO:0000256" key="1">
    <source>
        <dbReference type="ARBA" id="ARBA00003917"/>
    </source>
</evidence>
<evidence type="ECO:0000256" key="2">
    <source>
        <dbReference type="ARBA" id="ARBA00004305"/>
    </source>
</evidence>
<comment type="catalytic activity">
    <reaction evidence="13">
        <text>2 Fe(II)-[cytochrome c] + H2O2 + 2 H(+) = 2 Fe(III)-[cytochrome c] + 2 H2O</text>
        <dbReference type="Rhea" id="RHEA:16581"/>
        <dbReference type="Rhea" id="RHEA-COMP:10350"/>
        <dbReference type="Rhea" id="RHEA-COMP:14399"/>
        <dbReference type="ChEBI" id="CHEBI:15377"/>
        <dbReference type="ChEBI" id="CHEBI:15378"/>
        <dbReference type="ChEBI" id="CHEBI:16240"/>
        <dbReference type="ChEBI" id="CHEBI:29033"/>
        <dbReference type="ChEBI" id="CHEBI:29034"/>
        <dbReference type="EC" id="1.11.1.5"/>
    </reaction>
</comment>
<dbReference type="GO" id="GO:0004130">
    <property type="term" value="F:cytochrome-c peroxidase activity"/>
    <property type="evidence" value="ECO:0007669"/>
    <property type="project" value="UniProtKB-EC"/>
</dbReference>
<evidence type="ECO:0000256" key="7">
    <source>
        <dbReference type="ARBA" id="ARBA00022723"/>
    </source>
</evidence>
<proteinExistence type="inferred from homology"/>
<dbReference type="GO" id="GO:0046872">
    <property type="term" value="F:metal ion binding"/>
    <property type="evidence" value="ECO:0007669"/>
    <property type="project" value="UniProtKB-UniRule"/>
</dbReference>
<evidence type="ECO:0000256" key="6">
    <source>
        <dbReference type="ARBA" id="ARBA00022617"/>
    </source>
</evidence>
<keyword evidence="7" id="KW-0479">Metal-binding</keyword>
<dbReference type="PANTHER" id="PTHR31356">
    <property type="entry name" value="THYLAKOID LUMENAL 29 KDA PROTEIN, CHLOROPLASTIC-RELATED"/>
    <property type="match status" value="1"/>
</dbReference>
<evidence type="ECO:0000256" key="10">
    <source>
        <dbReference type="ARBA" id="ARBA00023004"/>
    </source>
</evidence>
<dbReference type="Gene3D" id="1.10.420.10">
    <property type="entry name" value="Peroxidase, domain 2"/>
    <property type="match status" value="1"/>
</dbReference>
<keyword evidence="9 14" id="KW-0560">Oxidoreductase</keyword>
<protein>
    <recommendedName>
        <fullName evidence="14">Peroxidase</fullName>
        <ecNumber evidence="14">1.11.1.-</ecNumber>
    </recommendedName>
</protein>
<accession>A0AAD5BEV1</accession>
<evidence type="ECO:0000256" key="11">
    <source>
        <dbReference type="ARBA" id="ARBA00023128"/>
    </source>
</evidence>
<dbReference type="GeneID" id="76150777"/>
<dbReference type="GO" id="GO:0020037">
    <property type="term" value="F:heme binding"/>
    <property type="evidence" value="ECO:0007669"/>
    <property type="project" value="UniProtKB-UniRule"/>
</dbReference>
<dbReference type="Proteomes" id="UP001204833">
    <property type="component" value="Unassembled WGS sequence"/>
</dbReference>
<keyword evidence="18" id="KW-1185">Reference proteome</keyword>
<dbReference type="PANTHER" id="PTHR31356:SF58">
    <property type="entry name" value="CYTOCHROME C PEROXIDASE, MITOCHONDRIAL"/>
    <property type="match status" value="1"/>
</dbReference>
<gene>
    <name evidence="17" type="ORF">KGF57_002718</name>
</gene>
<evidence type="ECO:0000313" key="17">
    <source>
        <dbReference type="EMBL" id="KAI5958361.1"/>
    </source>
</evidence>
<keyword evidence="5 14" id="KW-0575">Peroxidase</keyword>